<protein>
    <submittedName>
        <fullName evidence="1">Cupin</fullName>
    </submittedName>
</protein>
<organism evidence="1 2">
    <name type="scientific">Oceaniradius stylonematis</name>
    <dbReference type="NCBI Taxonomy" id="2184161"/>
    <lineage>
        <taxon>Bacteria</taxon>
        <taxon>Pseudomonadati</taxon>
        <taxon>Pseudomonadota</taxon>
        <taxon>Alphaproteobacteria</taxon>
        <taxon>Hyphomicrobiales</taxon>
        <taxon>Ahrensiaceae</taxon>
        <taxon>Oceaniradius</taxon>
    </lineage>
</organism>
<name>A0A3A8AAX9_9HYPH</name>
<dbReference type="AlphaFoldDB" id="A0A3A8AAX9"/>
<reference evidence="1 2" key="1">
    <citation type="journal article" date="2018" name="Int. J. Syst. Bacteriol.">
        <title>Oceaniradius stylonemae gen. nov., sp. nov., isolated from a red alga, Stylonema cornu-cervi.</title>
        <authorList>
            <person name="Jeong S."/>
        </authorList>
    </citation>
    <scope>NUCLEOTIDE SEQUENCE [LARGE SCALE GENOMIC DNA]</scope>
    <source>
        <strain evidence="1 2">StC1</strain>
    </source>
</reference>
<keyword evidence="2" id="KW-1185">Reference proteome</keyword>
<sequence length="101" mass="11339">MCSDAAQGTAIGTVLIDNDRTRVTEWRFREKGANTGWHTHAYDYVVVPMFTGQLELHEPGGTRRLADLTEGVPYFREAGVEHDVINANDAEVAFIEVEFVR</sequence>
<dbReference type="RefSeq" id="WP_109769047.1">
    <property type="nucleotide sequence ID" value="NZ_OZ252232.1"/>
</dbReference>
<evidence type="ECO:0000313" key="1">
    <source>
        <dbReference type="EMBL" id="RKF06498.1"/>
    </source>
</evidence>
<evidence type="ECO:0000313" key="2">
    <source>
        <dbReference type="Proteomes" id="UP000246132"/>
    </source>
</evidence>
<dbReference type="Gene3D" id="2.60.120.10">
    <property type="entry name" value="Jelly Rolls"/>
    <property type="match status" value="1"/>
</dbReference>
<proteinExistence type="predicted"/>
<dbReference type="SUPFAM" id="SSF51182">
    <property type="entry name" value="RmlC-like cupins"/>
    <property type="match status" value="1"/>
</dbReference>
<dbReference type="CDD" id="cd06982">
    <property type="entry name" value="cupin_BauB-like"/>
    <property type="match status" value="1"/>
</dbReference>
<dbReference type="Proteomes" id="UP000246132">
    <property type="component" value="Unassembled WGS sequence"/>
</dbReference>
<dbReference type="InterPro" id="IPR014710">
    <property type="entry name" value="RmlC-like_jellyroll"/>
</dbReference>
<dbReference type="OrthoDB" id="9800684at2"/>
<comment type="caution">
    <text evidence="1">The sequence shown here is derived from an EMBL/GenBank/DDBJ whole genome shotgun (WGS) entry which is preliminary data.</text>
</comment>
<accession>A0A3A8AAX9</accession>
<dbReference type="EMBL" id="QFWV02000007">
    <property type="protein sequence ID" value="RKF06498.1"/>
    <property type="molecule type" value="Genomic_DNA"/>
</dbReference>
<gene>
    <name evidence="1" type="ORF">DEM25_013005</name>
</gene>
<dbReference type="InterPro" id="IPR011051">
    <property type="entry name" value="RmlC_Cupin_sf"/>
</dbReference>